<feature type="region of interest" description="Disordered" evidence="1">
    <location>
        <begin position="21"/>
        <end position="120"/>
    </location>
</feature>
<keyword evidence="3" id="KW-1185">Reference proteome</keyword>
<organism evidence="2 3">
    <name type="scientific">Zea mays</name>
    <name type="common">Maize</name>
    <dbReference type="NCBI Taxonomy" id="4577"/>
    <lineage>
        <taxon>Eukaryota</taxon>
        <taxon>Viridiplantae</taxon>
        <taxon>Streptophyta</taxon>
        <taxon>Embryophyta</taxon>
        <taxon>Tracheophyta</taxon>
        <taxon>Spermatophyta</taxon>
        <taxon>Magnoliopsida</taxon>
        <taxon>Liliopsida</taxon>
        <taxon>Poales</taxon>
        <taxon>Poaceae</taxon>
        <taxon>PACMAD clade</taxon>
        <taxon>Panicoideae</taxon>
        <taxon>Andropogonodae</taxon>
        <taxon>Andropogoneae</taxon>
        <taxon>Tripsacinae</taxon>
        <taxon>Zea</taxon>
    </lineage>
</organism>
<feature type="compositionally biased region" description="Basic residues" evidence="1">
    <location>
        <begin position="21"/>
        <end position="31"/>
    </location>
</feature>
<reference evidence="2" key="2">
    <citation type="submission" date="2019-07" db="EMBL/GenBank/DDBJ databases">
        <authorList>
            <person name="Seetharam A."/>
            <person name="Woodhouse M."/>
            <person name="Cannon E."/>
        </authorList>
    </citation>
    <scope>NUCLEOTIDE SEQUENCE [LARGE SCALE GENOMIC DNA]</scope>
    <source>
        <strain evidence="2">cv. B73</strain>
    </source>
</reference>
<sequence>MYYFQQDKVKNKFYTVFKFKNKKKKKKKKRVFISTSQENKQPKAKSTHESATSRPPGNSQPMKSPYPTNQHHHNLFPPPPQENRMNRSGDAESDPETDRSSLLYQIQQGKQTREGEQSKP</sequence>
<proteinExistence type="predicted"/>
<feature type="compositionally biased region" description="Basic and acidic residues" evidence="1">
    <location>
        <begin position="111"/>
        <end position="120"/>
    </location>
</feature>
<dbReference type="InParanoid" id="A0A804P3J9"/>
<accession>A0A804P3J9</accession>
<name>A0A804P3J9_MAIZE</name>
<protein>
    <submittedName>
        <fullName evidence="2">Uncharacterized protein</fullName>
    </submittedName>
</protein>
<evidence type="ECO:0000313" key="3">
    <source>
        <dbReference type="Proteomes" id="UP000007305"/>
    </source>
</evidence>
<dbReference type="Gramene" id="Zm00001eb206000_T001">
    <property type="protein sequence ID" value="Zm00001eb206000_P001"/>
    <property type="gene ID" value="Zm00001eb206000"/>
</dbReference>
<evidence type="ECO:0000256" key="1">
    <source>
        <dbReference type="SAM" id="MobiDB-lite"/>
    </source>
</evidence>
<dbReference type="AlphaFoldDB" id="A0A804P3J9"/>
<dbReference type="Proteomes" id="UP000007305">
    <property type="component" value="Chromosome 4"/>
</dbReference>
<feature type="compositionally biased region" description="Polar residues" evidence="1">
    <location>
        <begin position="49"/>
        <end position="69"/>
    </location>
</feature>
<evidence type="ECO:0000313" key="2">
    <source>
        <dbReference type="EnsemblPlants" id="Zm00001eb206000_P001"/>
    </source>
</evidence>
<reference evidence="2" key="3">
    <citation type="submission" date="2021-05" db="UniProtKB">
        <authorList>
            <consortium name="EnsemblPlants"/>
        </authorList>
    </citation>
    <scope>IDENTIFICATION</scope>
    <source>
        <strain evidence="2">cv. B73</strain>
    </source>
</reference>
<feature type="compositionally biased region" description="Polar residues" evidence="1">
    <location>
        <begin position="100"/>
        <end position="110"/>
    </location>
</feature>
<reference evidence="3" key="1">
    <citation type="journal article" date="2009" name="Science">
        <title>The B73 maize genome: complexity, diversity, and dynamics.</title>
        <authorList>
            <person name="Schnable P.S."/>
            <person name="Ware D."/>
            <person name="Fulton R.S."/>
            <person name="Stein J.C."/>
            <person name="Wei F."/>
            <person name="Pasternak S."/>
            <person name="Liang C."/>
            <person name="Zhang J."/>
            <person name="Fulton L."/>
            <person name="Graves T.A."/>
            <person name="Minx P."/>
            <person name="Reily A.D."/>
            <person name="Courtney L."/>
            <person name="Kruchowski S.S."/>
            <person name="Tomlinson C."/>
            <person name="Strong C."/>
            <person name="Delehaunty K."/>
            <person name="Fronick C."/>
            <person name="Courtney B."/>
            <person name="Rock S.M."/>
            <person name="Belter E."/>
            <person name="Du F."/>
            <person name="Kim K."/>
            <person name="Abbott R.M."/>
            <person name="Cotton M."/>
            <person name="Levy A."/>
            <person name="Marchetto P."/>
            <person name="Ochoa K."/>
            <person name="Jackson S.M."/>
            <person name="Gillam B."/>
            <person name="Chen W."/>
            <person name="Yan L."/>
            <person name="Higginbotham J."/>
            <person name="Cardenas M."/>
            <person name="Waligorski J."/>
            <person name="Applebaum E."/>
            <person name="Phelps L."/>
            <person name="Falcone J."/>
            <person name="Kanchi K."/>
            <person name="Thane T."/>
            <person name="Scimone A."/>
            <person name="Thane N."/>
            <person name="Henke J."/>
            <person name="Wang T."/>
            <person name="Ruppert J."/>
            <person name="Shah N."/>
            <person name="Rotter K."/>
            <person name="Hodges J."/>
            <person name="Ingenthron E."/>
            <person name="Cordes M."/>
            <person name="Kohlberg S."/>
            <person name="Sgro J."/>
            <person name="Delgado B."/>
            <person name="Mead K."/>
            <person name="Chinwalla A."/>
            <person name="Leonard S."/>
            <person name="Crouse K."/>
            <person name="Collura K."/>
            <person name="Kudrna D."/>
            <person name="Currie J."/>
            <person name="He R."/>
            <person name="Angelova A."/>
            <person name="Rajasekar S."/>
            <person name="Mueller T."/>
            <person name="Lomeli R."/>
            <person name="Scara G."/>
            <person name="Ko A."/>
            <person name="Delaney K."/>
            <person name="Wissotski M."/>
            <person name="Lopez G."/>
            <person name="Campos D."/>
            <person name="Braidotti M."/>
            <person name="Ashley E."/>
            <person name="Golser W."/>
            <person name="Kim H."/>
            <person name="Lee S."/>
            <person name="Lin J."/>
            <person name="Dujmic Z."/>
            <person name="Kim W."/>
            <person name="Talag J."/>
            <person name="Zuccolo A."/>
            <person name="Fan C."/>
            <person name="Sebastian A."/>
            <person name="Kramer M."/>
            <person name="Spiegel L."/>
            <person name="Nascimento L."/>
            <person name="Zutavern T."/>
            <person name="Miller B."/>
            <person name="Ambroise C."/>
            <person name="Muller S."/>
            <person name="Spooner W."/>
            <person name="Narechania A."/>
            <person name="Ren L."/>
            <person name="Wei S."/>
            <person name="Kumari S."/>
            <person name="Faga B."/>
            <person name="Levy M.J."/>
            <person name="McMahan L."/>
            <person name="Van Buren P."/>
            <person name="Vaughn M.W."/>
            <person name="Ying K."/>
            <person name="Yeh C.-T."/>
            <person name="Emrich S.J."/>
            <person name="Jia Y."/>
            <person name="Kalyanaraman A."/>
            <person name="Hsia A.-P."/>
            <person name="Barbazuk W.B."/>
            <person name="Baucom R.S."/>
            <person name="Brutnell T.P."/>
            <person name="Carpita N.C."/>
            <person name="Chaparro C."/>
            <person name="Chia J.-M."/>
            <person name="Deragon J.-M."/>
            <person name="Estill J.C."/>
            <person name="Fu Y."/>
            <person name="Jeddeloh J.A."/>
            <person name="Han Y."/>
            <person name="Lee H."/>
            <person name="Li P."/>
            <person name="Lisch D.R."/>
            <person name="Liu S."/>
            <person name="Liu Z."/>
            <person name="Nagel D.H."/>
            <person name="McCann M.C."/>
            <person name="SanMiguel P."/>
            <person name="Myers A.M."/>
            <person name="Nettleton D."/>
            <person name="Nguyen J."/>
            <person name="Penning B.W."/>
            <person name="Ponnala L."/>
            <person name="Schneider K.L."/>
            <person name="Schwartz D.C."/>
            <person name="Sharma A."/>
            <person name="Soderlund C."/>
            <person name="Springer N.M."/>
            <person name="Sun Q."/>
            <person name="Wang H."/>
            <person name="Waterman M."/>
            <person name="Westerman R."/>
            <person name="Wolfgruber T.K."/>
            <person name="Yang L."/>
            <person name="Yu Y."/>
            <person name="Zhang L."/>
            <person name="Zhou S."/>
            <person name="Zhu Q."/>
            <person name="Bennetzen J.L."/>
            <person name="Dawe R.K."/>
            <person name="Jiang J."/>
            <person name="Jiang N."/>
            <person name="Presting G.G."/>
            <person name="Wessler S.R."/>
            <person name="Aluru S."/>
            <person name="Martienssen R.A."/>
            <person name="Clifton S.W."/>
            <person name="McCombie W.R."/>
            <person name="Wing R.A."/>
            <person name="Wilson R.K."/>
        </authorList>
    </citation>
    <scope>NUCLEOTIDE SEQUENCE [LARGE SCALE GENOMIC DNA]</scope>
    <source>
        <strain evidence="3">cv. B73</strain>
    </source>
</reference>
<dbReference type="EnsemblPlants" id="Zm00001eb206000_T001">
    <property type="protein sequence ID" value="Zm00001eb206000_P001"/>
    <property type="gene ID" value="Zm00001eb206000"/>
</dbReference>